<proteinExistence type="predicted"/>
<dbReference type="SUPFAM" id="SSF46689">
    <property type="entry name" value="Homeodomain-like"/>
    <property type="match status" value="1"/>
</dbReference>
<evidence type="ECO:0000256" key="4">
    <source>
        <dbReference type="PROSITE-ProRule" id="PRU00335"/>
    </source>
</evidence>
<sequence length="190" mass="20265">MSARDWVDAAVAALGEGGVAAVAVEPLATRLGTTKGSFYWHFANRDALLTAALESWERTDTEEVIALVAAEPDPRTRLHTLLTLAVGGRHDDHGEQPGGRVELALLATRDHPLVAPVLARVTARRIDYLAQLFARMGLPPSDARHRGLLAYSAYLGHAQLTQATPDAVPTGADLAAYIDATITRLTGDRG</sequence>
<keyword evidence="3" id="KW-0804">Transcription</keyword>
<dbReference type="InterPro" id="IPR009057">
    <property type="entry name" value="Homeodomain-like_sf"/>
</dbReference>
<dbReference type="SUPFAM" id="SSF48498">
    <property type="entry name" value="Tetracyclin repressor-like, C-terminal domain"/>
    <property type="match status" value="1"/>
</dbReference>
<dbReference type="EMBL" id="JAGSOV010000062">
    <property type="protein sequence ID" value="MCO1659175.1"/>
    <property type="molecule type" value="Genomic_DNA"/>
</dbReference>
<dbReference type="PRINTS" id="PR00455">
    <property type="entry name" value="HTHTETR"/>
</dbReference>
<evidence type="ECO:0000256" key="3">
    <source>
        <dbReference type="ARBA" id="ARBA00023163"/>
    </source>
</evidence>
<evidence type="ECO:0000256" key="1">
    <source>
        <dbReference type="ARBA" id="ARBA00023015"/>
    </source>
</evidence>
<feature type="domain" description="HTH tetR-type" evidence="5">
    <location>
        <begin position="1"/>
        <end position="60"/>
    </location>
</feature>
<dbReference type="Gene3D" id="1.10.357.10">
    <property type="entry name" value="Tetracycline Repressor, domain 2"/>
    <property type="match status" value="1"/>
</dbReference>
<reference evidence="6" key="1">
    <citation type="submission" date="2021-04" db="EMBL/GenBank/DDBJ databases">
        <title>Pseudonocardia sp. nov., isolated from sandy soil of mangrove forest.</title>
        <authorList>
            <person name="Zan Z."/>
            <person name="Huang R."/>
            <person name="Liu W."/>
        </authorList>
    </citation>
    <scope>NUCLEOTIDE SEQUENCE</scope>
    <source>
        <strain evidence="6">S2-4</strain>
    </source>
</reference>
<accession>A0ABT1A818</accession>
<evidence type="ECO:0000313" key="7">
    <source>
        <dbReference type="Proteomes" id="UP001165283"/>
    </source>
</evidence>
<dbReference type="PANTHER" id="PTHR30055:SF234">
    <property type="entry name" value="HTH-TYPE TRANSCRIPTIONAL REGULATOR BETI"/>
    <property type="match status" value="1"/>
</dbReference>
<dbReference type="PROSITE" id="PS50977">
    <property type="entry name" value="HTH_TETR_2"/>
    <property type="match status" value="1"/>
</dbReference>
<evidence type="ECO:0000256" key="2">
    <source>
        <dbReference type="ARBA" id="ARBA00023125"/>
    </source>
</evidence>
<dbReference type="Pfam" id="PF00440">
    <property type="entry name" value="TetR_N"/>
    <property type="match status" value="1"/>
</dbReference>
<organism evidence="6 7">
    <name type="scientific">Pseudonocardia humida</name>
    <dbReference type="NCBI Taxonomy" id="2800819"/>
    <lineage>
        <taxon>Bacteria</taxon>
        <taxon>Bacillati</taxon>
        <taxon>Actinomycetota</taxon>
        <taxon>Actinomycetes</taxon>
        <taxon>Pseudonocardiales</taxon>
        <taxon>Pseudonocardiaceae</taxon>
        <taxon>Pseudonocardia</taxon>
    </lineage>
</organism>
<keyword evidence="7" id="KW-1185">Reference proteome</keyword>
<feature type="DNA-binding region" description="H-T-H motif" evidence="4">
    <location>
        <begin position="23"/>
        <end position="42"/>
    </location>
</feature>
<keyword evidence="1" id="KW-0805">Transcription regulation</keyword>
<gene>
    <name evidence="6" type="ORF">KDL28_29300</name>
</gene>
<protein>
    <submittedName>
        <fullName evidence="6">TetR/AcrR family transcriptional regulator</fullName>
    </submittedName>
</protein>
<name>A0ABT1A818_9PSEU</name>
<keyword evidence="2 4" id="KW-0238">DNA-binding</keyword>
<dbReference type="PANTHER" id="PTHR30055">
    <property type="entry name" value="HTH-TYPE TRANSCRIPTIONAL REGULATOR RUTR"/>
    <property type="match status" value="1"/>
</dbReference>
<evidence type="ECO:0000313" key="6">
    <source>
        <dbReference type="EMBL" id="MCO1659175.1"/>
    </source>
</evidence>
<comment type="caution">
    <text evidence="6">The sequence shown here is derived from an EMBL/GenBank/DDBJ whole genome shotgun (WGS) entry which is preliminary data.</text>
</comment>
<dbReference type="InterPro" id="IPR036271">
    <property type="entry name" value="Tet_transcr_reg_TetR-rel_C_sf"/>
</dbReference>
<evidence type="ECO:0000259" key="5">
    <source>
        <dbReference type="PROSITE" id="PS50977"/>
    </source>
</evidence>
<dbReference type="InterPro" id="IPR050109">
    <property type="entry name" value="HTH-type_TetR-like_transc_reg"/>
</dbReference>
<dbReference type="InterPro" id="IPR001647">
    <property type="entry name" value="HTH_TetR"/>
</dbReference>
<dbReference type="Proteomes" id="UP001165283">
    <property type="component" value="Unassembled WGS sequence"/>
</dbReference>